<dbReference type="STRING" id="293826.Amet_2628"/>
<keyword evidence="1" id="KW-1133">Transmembrane helix</keyword>
<evidence type="ECO:0000313" key="3">
    <source>
        <dbReference type="Proteomes" id="UP000001572"/>
    </source>
</evidence>
<dbReference type="HOGENOM" id="CLU_1782793_0_0_9"/>
<feature type="transmembrane region" description="Helical" evidence="1">
    <location>
        <begin position="13"/>
        <end position="31"/>
    </location>
</feature>
<dbReference type="OrthoDB" id="1955029at2"/>
<gene>
    <name evidence="2" type="ordered locus">Amet_2628</name>
</gene>
<keyword evidence="3" id="KW-1185">Reference proteome</keyword>
<keyword evidence="1" id="KW-0472">Membrane</keyword>
<protein>
    <submittedName>
        <fullName evidence="2">Uncharacterized protein</fullName>
    </submittedName>
</protein>
<dbReference type="Proteomes" id="UP000001572">
    <property type="component" value="Chromosome"/>
</dbReference>
<sequence length="145" mass="16526">MNFNKAVEIIEDVLTRFTILFFSMLILVIIFTNYHHYIQSVDGDSHAILSEPLVSSGSITIELSHYTTYPELEVLVNGEVYATFNDENRLVLQVFDKDLIQMNGQMYDDLITVHIVEVSENVKLILYDGQININGDIQILSGIQI</sequence>
<dbReference type="RefSeq" id="WP_012063754.1">
    <property type="nucleotide sequence ID" value="NC_009633.1"/>
</dbReference>
<reference evidence="3" key="1">
    <citation type="journal article" date="2016" name="Genome Announc.">
        <title>Complete genome sequence of Alkaliphilus metalliredigens strain QYMF, an alkaliphilic and metal-reducing bacterium isolated from borax-contaminated leachate ponds.</title>
        <authorList>
            <person name="Hwang C."/>
            <person name="Copeland A."/>
            <person name="Lucas S."/>
            <person name="Lapidus A."/>
            <person name="Barry K."/>
            <person name="Detter J.C."/>
            <person name="Glavina Del Rio T."/>
            <person name="Hammon N."/>
            <person name="Israni S."/>
            <person name="Dalin E."/>
            <person name="Tice H."/>
            <person name="Pitluck S."/>
            <person name="Chertkov O."/>
            <person name="Brettin T."/>
            <person name="Bruce D."/>
            <person name="Han C."/>
            <person name="Schmutz J."/>
            <person name="Larimer F."/>
            <person name="Land M.L."/>
            <person name="Hauser L."/>
            <person name="Kyrpides N."/>
            <person name="Mikhailova N."/>
            <person name="Ye Q."/>
            <person name="Zhou J."/>
            <person name="Richardson P."/>
            <person name="Fields M.W."/>
        </authorList>
    </citation>
    <scope>NUCLEOTIDE SEQUENCE [LARGE SCALE GENOMIC DNA]</scope>
    <source>
        <strain evidence="3">QYMF</strain>
    </source>
</reference>
<name>A6TRG2_ALKMQ</name>
<accession>A6TRG2</accession>
<keyword evidence="1" id="KW-0812">Transmembrane</keyword>
<dbReference type="AlphaFoldDB" id="A6TRG2"/>
<evidence type="ECO:0000313" key="2">
    <source>
        <dbReference type="EMBL" id="ABR48780.1"/>
    </source>
</evidence>
<evidence type="ECO:0000256" key="1">
    <source>
        <dbReference type="SAM" id="Phobius"/>
    </source>
</evidence>
<dbReference type="KEGG" id="amt:Amet_2628"/>
<organism evidence="2 3">
    <name type="scientific">Alkaliphilus metalliredigens (strain QYMF)</name>
    <dbReference type="NCBI Taxonomy" id="293826"/>
    <lineage>
        <taxon>Bacteria</taxon>
        <taxon>Bacillati</taxon>
        <taxon>Bacillota</taxon>
        <taxon>Clostridia</taxon>
        <taxon>Peptostreptococcales</taxon>
        <taxon>Natronincolaceae</taxon>
        <taxon>Alkaliphilus</taxon>
    </lineage>
</organism>
<proteinExistence type="predicted"/>
<dbReference type="EMBL" id="CP000724">
    <property type="protein sequence ID" value="ABR48780.1"/>
    <property type="molecule type" value="Genomic_DNA"/>
</dbReference>